<dbReference type="NCBIfam" id="TIGR02395">
    <property type="entry name" value="rpoN_sigma"/>
    <property type="match status" value="1"/>
</dbReference>
<proteinExistence type="inferred from homology"/>
<evidence type="ECO:0000313" key="13">
    <source>
        <dbReference type="Proteomes" id="UP000257144"/>
    </source>
</evidence>
<gene>
    <name evidence="12" type="primary">rpoN</name>
    <name evidence="12" type="ORF">DRW41_07555</name>
</gene>
<evidence type="ECO:0000256" key="8">
    <source>
        <dbReference type="ARBA" id="ARBA00023163"/>
    </source>
</evidence>
<dbReference type="GO" id="GO:0003677">
    <property type="term" value="F:DNA binding"/>
    <property type="evidence" value="ECO:0007669"/>
    <property type="project" value="UniProtKB-KW"/>
</dbReference>
<keyword evidence="6" id="KW-0731">Sigma factor</keyword>
<dbReference type="PROSITE" id="PS50044">
    <property type="entry name" value="SIGMA54_3"/>
    <property type="match status" value="1"/>
</dbReference>
<evidence type="ECO:0000256" key="3">
    <source>
        <dbReference type="ARBA" id="ARBA00022679"/>
    </source>
</evidence>
<dbReference type="PANTHER" id="PTHR32248:SF4">
    <property type="entry name" value="RNA POLYMERASE SIGMA-54 FACTOR"/>
    <property type="match status" value="1"/>
</dbReference>
<comment type="caution">
    <text evidence="12">The sequence shown here is derived from an EMBL/GenBank/DDBJ whole genome shotgun (WGS) entry which is preliminary data.</text>
</comment>
<dbReference type="PANTHER" id="PTHR32248">
    <property type="entry name" value="RNA POLYMERASE SIGMA-54 FACTOR"/>
    <property type="match status" value="1"/>
</dbReference>
<dbReference type="GO" id="GO:0016987">
    <property type="term" value="F:sigma factor activity"/>
    <property type="evidence" value="ECO:0007669"/>
    <property type="project" value="UniProtKB-KW"/>
</dbReference>
<dbReference type="InterPro" id="IPR007634">
    <property type="entry name" value="RNA_pol_sigma_54_DNA-bd"/>
</dbReference>
<evidence type="ECO:0000256" key="2">
    <source>
        <dbReference type="ARBA" id="ARBA00022478"/>
    </source>
</evidence>
<dbReference type="AlphaFoldDB" id="A0A3D8GTB5"/>
<dbReference type="RefSeq" id="WP_115451359.1">
    <property type="nucleotide sequence ID" value="NZ_QNQT01000002.1"/>
</dbReference>
<evidence type="ECO:0000256" key="5">
    <source>
        <dbReference type="ARBA" id="ARBA00023015"/>
    </source>
</evidence>
<feature type="region of interest" description="Disordered" evidence="9">
    <location>
        <begin position="51"/>
        <end position="80"/>
    </location>
</feature>
<evidence type="ECO:0000256" key="6">
    <source>
        <dbReference type="ARBA" id="ARBA00023082"/>
    </source>
</evidence>
<comment type="similarity">
    <text evidence="1">Belongs to the sigma-54 factor family.</text>
</comment>
<evidence type="ECO:0000256" key="1">
    <source>
        <dbReference type="ARBA" id="ARBA00008798"/>
    </source>
</evidence>
<feature type="domain" description="RNA polymerase sigma factor 54 core-binding" evidence="11">
    <location>
        <begin position="81"/>
        <end position="260"/>
    </location>
</feature>
<keyword evidence="2" id="KW-0240">DNA-directed RNA polymerase</keyword>
<dbReference type="GO" id="GO:0000428">
    <property type="term" value="C:DNA-directed RNA polymerase complex"/>
    <property type="evidence" value="ECO:0007669"/>
    <property type="project" value="UniProtKB-KW"/>
</dbReference>
<evidence type="ECO:0000256" key="9">
    <source>
        <dbReference type="SAM" id="MobiDB-lite"/>
    </source>
</evidence>
<dbReference type="Pfam" id="PF04963">
    <property type="entry name" value="Sigma54_CBD"/>
    <property type="match status" value="1"/>
</dbReference>
<protein>
    <submittedName>
        <fullName evidence="12">RNA polymerase sigma-54 factor</fullName>
    </submittedName>
</protein>
<dbReference type="PRINTS" id="PR00045">
    <property type="entry name" value="SIGMA54FCT"/>
</dbReference>
<dbReference type="Proteomes" id="UP000257144">
    <property type="component" value="Unassembled WGS sequence"/>
</dbReference>
<name>A0A3D8GTB5_9BACI</name>
<keyword evidence="4" id="KW-0548">Nucleotidyltransferase</keyword>
<dbReference type="PROSITE" id="PS00717">
    <property type="entry name" value="SIGMA54_1"/>
    <property type="match status" value="1"/>
</dbReference>
<keyword evidence="5" id="KW-0805">Transcription regulation</keyword>
<keyword evidence="8" id="KW-0804">Transcription</keyword>
<dbReference type="Pfam" id="PF04552">
    <property type="entry name" value="Sigma54_DBD"/>
    <property type="match status" value="1"/>
</dbReference>
<dbReference type="InterPro" id="IPR007046">
    <property type="entry name" value="RNA_pol_sigma_54_core-bd"/>
</dbReference>
<dbReference type="EMBL" id="QNQT01000002">
    <property type="protein sequence ID" value="RDU37688.1"/>
    <property type="molecule type" value="Genomic_DNA"/>
</dbReference>
<keyword evidence="3" id="KW-0808">Transferase</keyword>
<dbReference type="PIRSF" id="PIRSF000774">
    <property type="entry name" value="RpoN"/>
    <property type="match status" value="1"/>
</dbReference>
<keyword evidence="7" id="KW-0238">DNA-binding</keyword>
<dbReference type="GO" id="GO:0016779">
    <property type="term" value="F:nucleotidyltransferase activity"/>
    <property type="evidence" value="ECO:0007669"/>
    <property type="project" value="UniProtKB-KW"/>
</dbReference>
<keyword evidence="13" id="KW-1185">Reference proteome</keyword>
<dbReference type="InterPro" id="IPR038709">
    <property type="entry name" value="RpoN_core-bd_sf"/>
</dbReference>
<accession>A0A3D8GTB5</accession>
<evidence type="ECO:0000256" key="4">
    <source>
        <dbReference type="ARBA" id="ARBA00022695"/>
    </source>
</evidence>
<sequence length="436" mass="49389">MNMRIGLLQQQQTRLSMTQELSQAIALLQYNAQELSSFLEARALDNPLLEIVPSGQPKDRSRKKSVPRDKENDINGIASETGTTLEEHLLSQLNPARFHKDEHRLIRQVILNIDENGYFRGDINEIALNLKVTPAHAEECLHEIQQLDPPGIGARNLQECLLLQLDRIGEKVPLARVIVEGYFPEFAEKKWKKLAKDLRISLQEVQEIYDLLQKLNPRPGAAFHQERAAYLVPDVVADCINGQWSVHLVEGNLPSIGFNDEMYNSLTNSGDIQAIKFLQDKYQDYQWLTKSIRQRNETLLKVAGKIIEKQPFFFSAAKRELIPLTMKEIAESLDIHESTVSRAVREKYLGTPFGTFELKSFFSSGIGTVSESSASSAQVKKLIAAIIGHEDKRQPVSDQDIAEMLKENEGLVISRRTVAKYREQLGIGSSSKRKRF</sequence>
<evidence type="ECO:0000313" key="12">
    <source>
        <dbReference type="EMBL" id="RDU37688.1"/>
    </source>
</evidence>
<dbReference type="InterPro" id="IPR000394">
    <property type="entry name" value="RNA_pol_sigma_54"/>
</dbReference>
<evidence type="ECO:0000256" key="7">
    <source>
        <dbReference type="ARBA" id="ARBA00023125"/>
    </source>
</evidence>
<dbReference type="Gene3D" id="1.10.10.1330">
    <property type="entry name" value="RNA polymerase sigma-54 factor, core-binding domain"/>
    <property type="match status" value="1"/>
</dbReference>
<feature type="domain" description="RNA polymerase sigma factor 54 DNA-binding" evidence="10">
    <location>
        <begin position="276"/>
        <end position="435"/>
    </location>
</feature>
<dbReference type="Pfam" id="PF00309">
    <property type="entry name" value="Sigma54_AID"/>
    <property type="match status" value="1"/>
</dbReference>
<dbReference type="OrthoDB" id="9814402at2"/>
<organism evidence="12 13">
    <name type="scientific">Neobacillus piezotolerans</name>
    <dbReference type="NCBI Taxonomy" id="2259171"/>
    <lineage>
        <taxon>Bacteria</taxon>
        <taxon>Bacillati</taxon>
        <taxon>Bacillota</taxon>
        <taxon>Bacilli</taxon>
        <taxon>Bacillales</taxon>
        <taxon>Bacillaceae</taxon>
        <taxon>Neobacillus</taxon>
    </lineage>
</organism>
<dbReference type="GO" id="GO:0006352">
    <property type="term" value="P:DNA-templated transcription initiation"/>
    <property type="evidence" value="ECO:0007669"/>
    <property type="project" value="InterPro"/>
</dbReference>
<reference evidence="12 13" key="1">
    <citation type="submission" date="2018-07" db="EMBL/GenBank/DDBJ databases">
        <title>Bacillus sp. YLB-04 draft genome sequence.</title>
        <authorList>
            <person name="Yu L."/>
            <person name="Tang X."/>
        </authorList>
    </citation>
    <scope>NUCLEOTIDE SEQUENCE [LARGE SCALE GENOMIC DNA]</scope>
    <source>
        <strain evidence="12 13">YLB-04</strain>
    </source>
</reference>
<evidence type="ECO:0000259" key="10">
    <source>
        <dbReference type="Pfam" id="PF04552"/>
    </source>
</evidence>
<dbReference type="GO" id="GO:0001216">
    <property type="term" value="F:DNA-binding transcription activator activity"/>
    <property type="evidence" value="ECO:0007669"/>
    <property type="project" value="InterPro"/>
</dbReference>
<dbReference type="Gene3D" id="1.10.10.60">
    <property type="entry name" value="Homeodomain-like"/>
    <property type="match status" value="1"/>
</dbReference>
<dbReference type="PROSITE" id="PS00718">
    <property type="entry name" value="SIGMA54_2"/>
    <property type="match status" value="1"/>
</dbReference>
<evidence type="ECO:0000259" key="11">
    <source>
        <dbReference type="Pfam" id="PF04963"/>
    </source>
</evidence>